<sequence length="78" mass="8747">MTLDELPMGRTAVIREVGGQGPLRLRLLDMGLIPRTRVTLQKVAPMGDPIEIRLRGYELTLRREDARHIVVETEAAQG</sequence>
<dbReference type="InterPro" id="IPR038157">
    <property type="entry name" value="FeoA_core_dom"/>
</dbReference>
<reference evidence="3" key="1">
    <citation type="submission" date="2020-10" db="EMBL/GenBank/DDBJ databases">
        <authorList>
            <person name="Gilroy R."/>
        </authorList>
    </citation>
    <scope>NUCLEOTIDE SEQUENCE</scope>
    <source>
        <strain evidence="3">ChiHile30-977</strain>
    </source>
</reference>
<dbReference type="Pfam" id="PF04023">
    <property type="entry name" value="FeoA"/>
    <property type="match status" value="1"/>
</dbReference>
<evidence type="ECO:0000256" key="1">
    <source>
        <dbReference type="ARBA" id="ARBA00023004"/>
    </source>
</evidence>
<accession>A0A9D0YZX0</accession>
<evidence type="ECO:0000313" key="4">
    <source>
        <dbReference type="Proteomes" id="UP000886819"/>
    </source>
</evidence>
<organism evidence="3 4">
    <name type="scientific">Candidatus Avichristensenella intestinipullorum</name>
    <dbReference type="NCBI Taxonomy" id="2840693"/>
    <lineage>
        <taxon>Bacteria</taxon>
        <taxon>Bacillati</taxon>
        <taxon>Bacillota</taxon>
        <taxon>Clostridia</taxon>
        <taxon>Candidatus Avichristensenella</taxon>
    </lineage>
</organism>
<dbReference type="AlphaFoldDB" id="A0A9D0YZX0"/>
<evidence type="ECO:0000313" key="3">
    <source>
        <dbReference type="EMBL" id="HIQ63868.1"/>
    </source>
</evidence>
<dbReference type="EMBL" id="DVFI01000135">
    <property type="protein sequence ID" value="HIQ63868.1"/>
    <property type="molecule type" value="Genomic_DNA"/>
</dbReference>
<dbReference type="SUPFAM" id="SSF50037">
    <property type="entry name" value="C-terminal domain of transcriptional repressors"/>
    <property type="match status" value="1"/>
</dbReference>
<gene>
    <name evidence="3" type="ORF">IAA66_09850</name>
</gene>
<feature type="domain" description="Ferrous iron transporter FeoA-like" evidence="2">
    <location>
        <begin position="1"/>
        <end position="73"/>
    </location>
</feature>
<dbReference type="PANTHER" id="PTHR42954">
    <property type="entry name" value="FE(2+) TRANSPORT PROTEIN A"/>
    <property type="match status" value="1"/>
</dbReference>
<dbReference type="Proteomes" id="UP000886819">
    <property type="component" value="Unassembled WGS sequence"/>
</dbReference>
<dbReference type="InterPro" id="IPR007167">
    <property type="entry name" value="Fe-transptr_FeoA-like"/>
</dbReference>
<evidence type="ECO:0000259" key="2">
    <source>
        <dbReference type="SMART" id="SM00899"/>
    </source>
</evidence>
<dbReference type="GO" id="GO:0046914">
    <property type="term" value="F:transition metal ion binding"/>
    <property type="evidence" value="ECO:0007669"/>
    <property type="project" value="InterPro"/>
</dbReference>
<name>A0A9D0YZX0_9FIRM</name>
<dbReference type="Gene3D" id="2.30.30.90">
    <property type="match status" value="1"/>
</dbReference>
<dbReference type="InterPro" id="IPR052713">
    <property type="entry name" value="FeoA"/>
</dbReference>
<proteinExistence type="predicted"/>
<dbReference type="InterPro" id="IPR008988">
    <property type="entry name" value="Transcriptional_repressor_C"/>
</dbReference>
<keyword evidence="1" id="KW-0408">Iron</keyword>
<protein>
    <submittedName>
        <fullName evidence="3">Ferrous iron transport protein A</fullName>
    </submittedName>
</protein>
<reference evidence="3" key="2">
    <citation type="journal article" date="2021" name="PeerJ">
        <title>Extensive microbial diversity within the chicken gut microbiome revealed by metagenomics and culture.</title>
        <authorList>
            <person name="Gilroy R."/>
            <person name="Ravi A."/>
            <person name="Getino M."/>
            <person name="Pursley I."/>
            <person name="Horton D.L."/>
            <person name="Alikhan N.F."/>
            <person name="Baker D."/>
            <person name="Gharbi K."/>
            <person name="Hall N."/>
            <person name="Watson M."/>
            <person name="Adriaenssens E.M."/>
            <person name="Foster-Nyarko E."/>
            <person name="Jarju S."/>
            <person name="Secka A."/>
            <person name="Antonio M."/>
            <person name="Oren A."/>
            <person name="Chaudhuri R.R."/>
            <person name="La Ragione R."/>
            <person name="Hildebrand F."/>
            <person name="Pallen M.J."/>
        </authorList>
    </citation>
    <scope>NUCLEOTIDE SEQUENCE</scope>
    <source>
        <strain evidence="3">ChiHile30-977</strain>
    </source>
</reference>
<comment type="caution">
    <text evidence="3">The sequence shown here is derived from an EMBL/GenBank/DDBJ whole genome shotgun (WGS) entry which is preliminary data.</text>
</comment>
<dbReference type="SMART" id="SM00899">
    <property type="entry name" value="FeoA"/>
    <property type="match status" value="1"/>
</dbReference>
<dbReference type="PANTHER" id="PTHR42954:SF2">
    <property type="entry name" value="FE(2+) TRANSPORT PROTEIN A"/>
    <property type="match status" value="1"/>
</dbReference>